<comment type="subunit">
    <text evidence="19">Homooctamer; active form. Homohexamer; low activity form.</text>
</comment>
<dbReference type="InterPro" id="IPR030656">
    <property type="entry name" value="ALAD_AS"/>
</dbReference>
<evidence type="ECO:0000256" key="11">
    <source>
        <dbReference type="ARBA" id="ARBA00022989"/>
    </source>
</evidence>
<dbReference type="PROSITE" id="PS50861">
    <property type="entry name" value="AA_TRNA_LIGASE_II_GLYAB"/>
    <property type="match status" value="1"/>
</dbReference>
<dbReference type="InterPro" id="IPR006656">
    <property type="entry name" value="Mopterin_OxRdtase"/>
</dbReference>
<dbReference type="CDD" id="cd04823">
    <property type="entry name" value="ALAD_PBGS_aspartate_rich"/>
    <property type="match status" value="1"/>
</dbReference>
<reference evidence="25" key="1">
    <citation type="submission" date="2020-07" db="EMBL/GenBank/DDBJ databases">
        <title>Multicomponent nature underlies the extraordinary mechanical properties of spider dragline silk.</title>
        <authorList>
            <person name="Kono N."/>
            <person name="Nakamura H."/>
            <person name="Mori M."/>
            <person name="Yoshida Y."/>
            <person name="Ohtoshi R."/>
            <person name="Malay A.D."/>
            <person name="Moran D.A.P."/>
            <person name="Tomita M."/>
            <person name="Numata K."/>
            <person name="Arakawa K."/>
        </authorList>
    </citation>
    <scope>NUCLEOTIDE SEQUENCE</scope>
</reference>
<dbReference type="OrthoDB" id="6765993at2759"/>
<dbReference type="Pfam" id="PF02091">
    <property type="entry name" value="tRNA-synt_2e"/>
    <property type="match status" value="1"/>
</dbReference>
<dbReference type="InterPro" id="IPR045864">
    <property type="entry name" value="aa-tRNA-synth_II/BPL/LPL"/>
</dbReference>
<comment type="caution">
    <text evidence="25">The sequence shown here is derived from an EMBL/GenBank/DDBJ whole genome shotgun (WGS) entry which is preliminary data.</text>
</comment>
<evidence type="ECO:0000256" key="20">
    <source>
        <dbReference type="ARBA" id="ARBA00047651"/>
    </source>
</evidence>
<dbReference type="SUPFAM" id="SSF53706">
    <property type="entry name" value="Formate dehydrogenase/DMSO reductase, domains 1-3"/>
    <property type="match status" value="1"/>
</dbReference>
<dbReference type="Proteomes" id="UP000887116">
    <property type="component" value="Unassembled WGS sequence"/>
</dbReference>
<evidence type="ECO:0000256" key="18">
    <source>
        <dbReference type="ARBA" id="ARBA00025628"/>
    </source>
</evidence>
<comment type="pathway">
    <text evidence="3">Porphyrin-containing compound metabolism; protoporphyrin-IX biosynthesis; coproporphyrinogen-III from 5-aminolevulinate: step 1/4.</text>
</comment>
<evidence type="ECO:0000256" key="17">
    <source>
        <dbReference type="ARBA" id="ARBA00023244"/>
    </source>
</evidence>
<dbReference type="AlphaFoldDB" id="A0A8X6GBD1"/>
<evidence type="ECO:0000256" key="21">
    <source>
        <dbReference type="ARBA" id="ARBA00047937"/>
    </source>
</evidence>
<keyword evidence="9" id="KW-0067">ATP-binding</keyword>
<evidence type="ECO:0000256" key="14">
    <source>
        <dbReference type="ARBA" id="ARBA00023136"/>
    </source>
</evidence>
<dbReference type="GO" id="GO:0006783">
    <property type="term" value="P:heme biosynthetic process"/>
    <property type="evidence" value="ECO:0007669"/>
    <property type="project" value="UniProtKB-KW"/>
</dbReference>
<protein>
    <recommendedName>
        <fullName evidence="22">Delta-aminolevulinic acid dehydratase</fullName>
        <ecNumber evidence="22">4.2.1.24</ecNumber>
    </recommendedName>
</protein>
<feature type="transmembrane region" description="Helical" evidence="23">
    <location>
        <begin position="383"/>
        <end position="407"/>
    </location>
</feature>
<evidence type="ECO:0000256" key="7">
    <source>
        <dbReference type="ARBA" id="ARBA00022692"/>
    </source>
</evidence>
<dbReference type="NCBIfam" id="NF006827">
    <property type="entry name" value="PRK09348.1"/>
    <property type="match status" value="1"/>
</dbReference>
<evidence type="ECO:0000256" key="9">
    <source>
        <dbReference type="ARBA" id="ARBA00022840"/>
    </source>
</evidence>
<keyword evidence="13" id="KW-0350">Heme biosynthesis</keyword>
<dbReference type="PRINTS" id="PR01044">
    <property type="entry name" value="TRNASYNTHGA"/>
</dbReference>
<dbReference type="GO" id="GO:0016491">
    <property type="term" value="F:oxidoreductase activity"/>
    <property type="evidence" value="ECO:0007669"/>
    <property type="project" value="InterPro"/>
</dbReference>
<evidence type="ECO:0000256" key="8">
    <source>
        <dbReference type="ARBA" id="ARBA00022741"/>
    </source>
</evidence>
<keyword evidence="12" id="KW-0830">Ubiquinone</keyword>
<evidence type="ECO:0000256" key="6">
    <source>
        <dbReference type="ARBA" id="ARBA00022598"/>
    </source>
</evidence>
<comment type="similarity">
    <text evidence="5">Belongs to the class-II aminoacyl-tRNA synthetase family.</text>
</comment>
<dbReference type="PROSITE" id="PS00169">
    <property type="entry name" value="D_ALA_DEHYDRATASE"/>
    <property type="match status" value="1"/>
</dbReference>
<evidence type="ECO:0000256" key="16">
    <source>
        <dbReference type="ARBA" id="ARBA00023239"/>
    </source>
</evidence>
<keyword evidence="26" id="KW-1185">Reference proteome</keyword>
<evidence type="ECO:0000256" key="1">
    <source>
        <dbReference type="ARBA" id="ARBA00003257"/>
    </source>
</evidence>
<evidence type="ECO:0000256" key="5">
    <source>
        <dbReference type="ARBA" id="ARBA00008226"/>
    </source>
</evidence>
<dbReference type="GO" id="GO:0005524">
    <property type="term" value="F:ATP binding"/>
    <property type="evidence" value="ECO:0007669"/>
    <property type="project" value="UniProtKB-KW"/>
</dbReference>
<dbReference type="InterPro" id="IPR006194">
    <property type="entry name" value="Gly-tRNA-synth_heterodimer"/>
</dbReference>
<feature type="domain" description="Molybdopterin oxidoreductase" evidence="24">
    <location>
        <begin position="174"/>
        <end position="243"/>
    </location>
</feature>
<dbReference type="EC" id="4.2.1.24" evidence="22"/>
<evidence type="ECO:0000256" key="19">
    <source>
        <dbReference type="ARBA" id="ARBA00025861"/>
    </source>
</evidence>
<dbReference type="Gene3D" id="3.30.930.10">
    <property type="entry name" value="Bira Bifunctional Protein, Domain 2"/>
    <property type="match status" value="1"/>
</dbReference>
<dbReference type="InterPro" id="IPR002310">
    <property type="entry name" value="Gly-tRNA_ligase_asu"/>
</dbReference>
<evidence type="ECO:0000256" key="23">
    <source>
        <dbReference type="SAM" id="Phobius"/>
    </source>
</evidence>
<dbReference type="GO" id="GO:0046872">
    <property type="term" value="F:metal ion binding"/>
    <property type="evidence" value="ECO:0007669"/>
    <property type="project" value="InterPro"/>
</dbReference>
<evidence type="ECO:0000313" key="25">
    <source>
        <dbReference type="EMBL" id="GFQ78778.1"/>
    </source>
</evidence>
<keyword evidence="17 22" id="KW-0627">Porphyrin biosynthesis</keyword>
<keyword evidence="14 23" id="KW-0472">Membrane</keyword>
<dbReference type="PROSITE" id="PS00668">
    <property type="entry name" value="COMPLEX1_ND1_2"/>
    <property type="match status" value="1"/>
</dbReference>
<dbReference type="SUPFAM" id="SSF55681">
    <property type="entry name" value="Class II aaRS and biotin synthetases"/>
    <property type="match status" value="1"/>
</dbReference>
<sequence length="1129" mass="125613">MLLLKEVMQKLGSGNIDCRQDGAKLIPSNRGSYVFNTTIEGIENADLCLLINTNPRIEAPIINVRLRKRYLQGNFPVASVGPNIEYLYHVEKLGDNPDILSEIANGNHKFCELLSAAQSPMLIIGQDALVRDDSESVLVLAGKIAEKFNMVRDDWNGFNMLHKAAARVDEIDTSKLENTFVIYQGHHGDKGAHVADVILPGAAYTEKYATYVNTEGRVQRTNLAVFPPGEAKEDWLIIKNLSQYLDLSLPYDSLFDVRKKLDTIGPQFRNADQVVKNTWVPISNVLLLLSVAYLTYFERKVLAAIQLRHGPSVVGPFGLLQPFADAIKLLIKEPIIPFRASTILFIMAPMLTFILALIAWAVIPFGAEVIVENGQQVVIPKVIANINVGVLYVLAISSLGVYGVIIAGWSSNSNYAFLGAIRSAAQMISYEVSIGLIVAAVVITTGTLNLGEMVVAKHNMPFWVDLLLMPIGIIFFISLLAETNRHPFDLPEAEAELVSGYNVEYSSMPFALFFLGEYANMILASAMMTIFFLGGWYPPLELGLLYKIPGLIWRRRSSKWVRNLTSENSLSVNDLVLPLFVHDREETTEPISGLPGVKCYSIDGLVSIVKEAKDLGINAVAIFPVVDSKLKSENAEEAYNSDNLICRAICAVKLKVPEIGIIADVALDPYTIHGHDGILKDNQMDVENDETISVLCKQAFALAKAGCDIVAPSDMMDGRIGRIRKSLDDNNFQDVLILSYAVKYCSSFYAPFRQVVGSCGLSHSIDKSGYQMDYKNARESMCEIEMDINEGADFIMVKPGMPYLDIIKTASDKFNFPIFAYQVGGEYAMIKAAANNGWLDYDKYKKCTICVNLQSIIKELQDFWASEGCVILHPYTSEVGAGTLHPATIMSAIDTKPAKIAYLQPVIRPADGRYSDNPNRLYQHHQYQVIIKPSGNNLQDVYLDSLKVLGISTEKYDIKFVEDDWENPSVGASGLGWEVTCNGMEVTQLTYIQQVGGIDCKMIPGEVAYGLERLAMCIQGVDNVYDIIWNDNGVTYGDIFKQREYEFSYLALDYYDTKVVQQQFEDTEKLCKFLIEKELPMAAYDQCIKTSHLLNLLDARGVLGVNERTAYIGKVRELTKKCCELYMSK</sequence>
<name>A0A8X6GBD1_TRICU</name>
<dbReference type="Pfam" id="PF00384">
    <property type="entry name" value="Molybdopterin"/>
    <property type="match status" value="2"/>
</dbReference>
<comment type="catalytic activity">
    <reaction evidence="20 22">
        <text>2 5-aminolevulinate = porphobilinogen + 2 H2O + H(+)</text>
        <dbReference type="Rhea" id="RHEA:24064"/>
        <dbReference type="ChEBI" id="CHEBI:15377"/>
        <dbReference type="ChEBI" id="CHEBI:15378"/>
        <dbReference type="ChEBI" id="CHEBI:58126"/>
        <dbReference type="ChEBI" id="CHEBI:356416"/>
        <dbReference type="EC" id="4.2.1.24"/>
    </reaction>
</comment>
<evidence type="ECO:0000256" key="13">
    <source>
        <dbReference type="ARBA" id="ARBA00023133"/>
    </source>
</evidence>
<dbReference type="Gene3D" id="3.20.20.70">
    <property type="entry name" value="Aldolase class I"/>
    <property type="match status" value="1"/>
</dbReference>
<keyword evidence="15" id="KW-0030">Aminoacyl-tRNA synthetase</keyword>
<dbReference type="PANTHER" id="PTHR30075">
    <property type="entry name" value="GLYCYL-TRNA SYNTHETASE"/>
    <property type="match status" value="1"/>
</dbReference>
<gene>
    <name evidence="25" type="primary">nuoH</name>
    <name evidence="25" type="ORF">TNCT_390501</name>
</gene>
<accession>A0A8X6GBD1</accession>
<feature type="domain" description="Molybdopterin oxidoreductase" evidence="24">
    <location>
        <begin position="2"/>
        <end position="170"/>
    </location>
</feature>
<dbReference type="HAMAP" id="MF_01350">
    <property type="entry name" value="NDH1_NuoH"/>
    <property type="match status" value="1"/>
</dbReference>
<keyword evidence="8" id="KW-0547">Nucleotide-binding</keyword>
<evidence type="ECO:0000256" key="2">
    <source>
        <dbReference type="ARBA" id="ARBA00004225"/>
    </source>
</evidence>
<comment type="subcellular location">
    <subcellularLocation>
        <location evidence="2">Mitochondrion membrane</location>
        <topology evidence="2">Multi-pass membrane protein</topology>
    </subcellularLocation>
</comment>
<comment type="catalytic activity">
    <reaction evidence="21">
        <text>tRNA(Gly) + glycine + ATP = glycyl-tRNA(Gly) + AMP + diphosphate</text>
        <dbReference type="Rhea" id="RHEA:16013"/>
        <dbReference type="Rhea" id="RHEA-COMP:9664"/>
        <dbReference type="Rhea" id="RHEA-COMP:9683"/>
        <dbReference type="ChEBI" id="CHEBI:30616"/>
        <dbReference type="ChEBI" id="CHEBI:33019"/>
        <dbReference type="ChEBI" id="CHEBI:57305"/>
        <dbReference type="ChEBI" id="CHEBI:78442"/>
        <dbReference type="ChEBI" id="CHEBI:78522"/>
        <dbReference type="ChEBI" id="CHEBI:456215"/>
        <dbReference type="EC" id="6.1.1.14"/>
    </reaction>
</comment>
<feature type="transmembrane region" description="Helical" evidence="23">
    <location>
        <begin position="342"/>
        <end position="363"/>
    </location>
</feature>
<dbReference type="SUPFAM" id="SSF51569">
    <property type="entry name" value="Aldolase"/>
    <property type="match status" value="1"/>
</dbReference>
<dbReference type="InterPro" id="IPR001731">
    <property type="entry name" value="ALAD"/>
</dbReference>
<dbReference type="HAMAP" id="MF_00254">
    <property type="entry name" value="Gly_tRNA_synth_alpha"/>
    <property type="match status" value="1"/>
</dbReference>
<dbReference type="PANTHER" id="PTHR30075:SF2">
    <property type="entry name" value="GLYCINE--TRNA LIGASE, CHLOROPLASTIC_MITOCHONDRIAL 2"/>
    <property type="match status" value="1"/>
</dbReference>
<dbReference type="GO" id="GO:0004655">
    <property type="term" value="F:porphobilinogen synthase activity"/>
    <property type="evidence" value="ECO:0007669"/>
    <property type="project" value="UniProtKB-EC"/>
</dbReference>
<dbReference type="SMART" id="SM01004">
    <property type="entry name" value="ALAD"/>
    <property type="match status" value="1"/>
</dbReference>
<dbReference type="Pfam" id="PF00146">
    <property type="entry name" value="NADHdh"/>
    <property type="match status" value="1"/>
</dbReference>
<dbReference type="GO" id="GO:0006426">
    <property type="term" value="P:glycyl-tRNA aminoacylation"/>
    <property type="evidence" value="ECO:0007669"/>
    <property type="project" value="InterPro"/>
</dbReference>
<dbReference type="NCBIfam" id="TIGR00388">
    <property type="entry name" value="glyQ"/>
    <property type="match status" value="1"/>
</dbReference>
<dbReference type="Gene3D" id="3.40.50.740">
    <property type="match status" value="1"/>
</dbReference>
<dbReference type="InterPro" id="IPR013785">
    <property type="entry name" value="Aldolase_TIM"/>
</dbReference>
<keyword evidence="11 23" id="KW-1133">Transmembrane helix</keyword>
<keyword evidence="6" id="KW-0436">Ligase</keyword>
<evidence type="ECO:0000256" key="10">
    <source>
        <dbReference type="ARBA" id="ARBA00022917"/>
    </source>
</evidence>
<feature type="transmembrane region" description="Helical" evidence="23">
    <location>
        <begin position="462"/>
        <end position="481"/>
    </location>
</feature>
<evidence type="ECO:0000259" key="24">
    <source>
        <dbReference type="Pfam" id="PF00384"/>
    </source>
</evidence>
<evidence type="ECO:0000256" key="22">
    <source>
        <dbReference type="RuleBase" id="RU000515"/>
    </source>
</evidence>
<dbReference type="InterPro" id="IPR001694">
    <property type="entry name" value="NADH_UbQ_OxRdtase_su1/FPO"/>
</dbReference>
<organism evidence="25 26">
    <name type="scientific">Trichonephila clavata</name>
    <name type="common">Joro spider</name>
    <name type="synonym">Nephila clavata</name>
    <dbReference type="NCBI Taxonomy" id="2740835"/>
    <lineage>
        <taxon>Eukaryota</taxon>
        <taxon>Metazoa</taxon>
        <taxon>Ecdysozoa</taxon>
        <taxon>Arthropoda</taxon>
        <taxon>Chelicerata</taxon>
        <taxon>Arachnida</taxon>
        <taxon>Araneae</taxon>
        <taxon>Araneomorphae</taxon>
        <taxon>Entelegynae</taxon>
        <taxon>Araneoidea</taxon>
        <taxon>Nephilidae</taxon>
        <taxon>Trichonephila</taxon>
    </lineage>
</organism>
<dbReference type="GO" id="GO:0004820">
    <property type="term" value="F:glycine-tRNA ligase activity"/>
    <property type="evidence" value="ECO:0007669"/>
    <property type="project" value="UniProtKB-EC"/>
</dbReference>
<feature type="transmembrane region" description="Helical" evidence="23">
    <location>
        <begin position="279"/>
        <end position="297"/>
    </location>
</feature>
<proteinExistence type="inferred from homology"/>
<evidence type="ECO:0000256" key="3">
    <source>
        <dbReference type="ARBA" id="ARBA00004694"/>
    </source>
</evidence>
<comment type="function">
    <text evidence="18">Catalyzes an early step in the biosynthesis of tetrapyrroles. Binds two molecules of 5-aminolevulinate per subunit, each at a distinct site, and catalyzes their condensation to form porphobilinogen.</text>
</comment>
<evidence type="ECO:0000256" key="12">
    <source>
        <dbReference type="ARBA" id="ARBA00023075"/>
    </source>
</evidence>
<keyword evidence="7 23" id="KW-0812">Transmembrane</keyword>
<dbReference type="PROSITE" id="PS00667">
    <property type="entry name" value="COMPLEX1_ND1_1"/>
    <property type="match status" value="1"/>
</dbReference>
<keyword evidence="10" id="KW-0648">Protein biosynthesis</keyword>
<dbReference type="InterPro" id="IPR018086">
    <property type="entry name" value="NADH_UbQ_OxRdtase_su1_CS"/>
</dbReference>
<evidence type="ECO:0000256" key="15">
    <source>
        <dbReference type="ARBA" id="ARBA00023146"/>
    </source>
</evidence>
<evidence type="ECO:0000313" key="26">
    <source>
        <dbReference type="Proteomes" id="UP000887116"/>
    </source>
</evidence>
<dbReference type="NCBIfam" id="NF006762">
    <property type="entry name" value="PRK09283.1"/>
    <property type="match status" value="1"/>
</dbReference>
<evidence type="ECO:0000256" key="4">
    <source>
        <dbReference type="ARBA" id="ARBA00008055"/>
    </source>
</evidence>
<dbReference type="GO" id="GO:0031966">
    <property type="term" value="C:mitochondrial membrane"/>
    <property type="evidence" value="ECO:0007669"/>
    <property type="project" value="UniProtKB-SubCell"/>
</dbReference>
<keyword evidence="16 22" id="KW-0456">Lyase</keyword>
<comment type="function">
    <text evidence="1">Core subunit of the mitochondrial membrane respiratory chain NADH dehydrogenase (Complex I) that is believed to belong to the minimal assembly required for catalysis. Complex I functions in the transfer of electrons from NADH to the respiratory chain. The immediate electron acceptor for the enzyme is believed to be ubiquinone.</text>
</comment>
<dbReference type="Gene3D" id="1.20.58.180">
    <property type="entry name" value="Class II aaRS and biotin synthetases, domain 2"/>
    <property type="match status" value="1"/>
</dbReference>
<dbReference type="GO" id="GO:0005829">
    <property type="term" value="C:cytosol"/>
    <property type="evidence" value="ECO:0007669"/>
    <property type="project" value="TreeGrafter"/>
</dbReference>
<feature type="transmembrane region" description="Helical" evidence="23">
    <location>
        <begin position="428"/>
        <end position="450"/>
    </location>
</feature>
<comment type="similarity">
    <text evidence="4">Belongs to the ALAD family.</text>
</comment>
<dbReference type="Pfam" id="PF00490">
    <property type="entry name" value="ALAD"/>
    <property type="match status" value="1"/>
</dbReference>
<feature type="transmembrane region" description="Helical" evidence="23">
    <location>
        <begin position="518"/>
        <end position="537"/>
    </location>
</feature>
<dbReference type="EMBL" id="BMAO01021955">
    <property type="protein sequence ID" value="GFQ78778.1"/>
    <property type="molecule type" value="Genomic_DNA"/>
</dbReference>